<dbReference type="PANTHER" id="PTHR13374">
    <property type="entry name" value="DET1 HOMOLOG DE-ETIOLATED-1 HOMOLOG"/>
    <property type="match status" value="1"/>
</dbReference>
<comment type="caution">
    <text evidence="1">The sequence shown here is derived from an EMBL/GenBank/DDBJ whole genome shotgun (WGS) entry which is preliminary data.</text>
</comment>
<dbReference type="GO" id="GO:0005634">
    <property type="term" value="C:nucleus"/>
    <property type="evidence" value="ECO:0007669"/>
    <property type="project" value="TreeGrafter"/>
</dbReference>
<dbReference type="GO" id="GO:1990756">
    <property type="term" value="F:ubiquitin-like ligase-substrate adaptor activity"/>
    <property type="evidence" value="ECO:0007669"/>
    <property type="project" value="TreeGrafter"/>
</dbReference>
<dbReference type="GO" id="GO:0032436">
    <property type="term" value="P:positive regulation of proteasomal ubiquitin-dependent protein catabolic process"/>
    <property type="evidence" value="ECO:0007669"/>
    <property type="project" value="TreeGrafter"/>
</dbReference>
<gene>
    <name evidence="1" type="ORF">HJG60_012064</name>
</gene>
<dbReference type="Pfam" id="PF09737">
    <property type="entry name" value="Det1"/>
    <property type="match status" value="1"/>
</dbReference>
<dbReference type="Proteomes" id="UP000664940">
    <property type="component" value="Unassembled WGS sequence"/>
</dbReference>
<dbReference type="EMBL" id="JABVXQ010000008">
    <property type="protein sequence ID" value="KAF6095092.1"/>
    <property type="molecule type" value="Genomic_DNA"/>
</dbReference>
<organism evidence="1 2">
    <name type="scientific">Phyllostomus discolor</name>
    <name type="common">pale spear-nosed bat</name>
    <dbReference type="NCBI Taxonomy" id="89673"/>
    <lineage>
        <taxon>Eukaryota</taxon>
        <taxon>Metazoa</taxon>
        <taxon>Chordata</taxon>
        <taxon>Craniata</taxon>
        <taxon>Vertebrata</taxon>
        <taxon>Euteleostomi</taxon>
        <taxon>Mammalia</taxon>
        <taxon>Eutheria</taxon>
        <taxon>Laurasiatheria</taxon>
        <taxon>Chiroptera</taxon>
        <taxon>Yangochiroptera</taxon>
        <taxon>Phyllostomidae</taxon>
        <taxon>Phyllostominae</taxon>
        <taxon>Phyllostomus</taxon>
    </lineage>
</organism>
<evidence type="ECO:0000313" key="2">
    <source>
        <dbReference type="Proteomes" id="UP000664940"/>
    </source>
</evidence>
<accession>A0A834DYQ2</accession>
<dbReference type="GO" id="GO:0016567">
    <property type="term" value="P:protein ubiquitination"/>
    <property type="evidence" value="ECO:0007669"/>
    <property type="project" value="TreeGrafter"/>
</dbReference>
<dbReference type="InterPro" id="IPR019138">
    <property type="entry name" value="De-etiolated_protein_1_Det1"/>
</dbReference>
<evidence type="ECO:0000313" key="1">
    <source>
        <dbReference type="EMBL" id="KAF6095092.1"/>
    </source>
</evidence>
<reference evidence="1 2" key="1">
    <citation type="journal article" date="2020" name="Nature">
        <title>Six reference-quality genomes reveal evolution of bat adaptations.</title>
        <authorList>
            <person name="Jebb D."/>
            <person name="Huang Z."/>
            <person name="Pippel M."/>
            <person name="Hughes G.M."/>
            <person name="Lavrichenko K."/>
            <person name="Devanna P."/>
            <person name="Winkler S."/>
            <person name="Jermiin L.S."/>
            <person name="Skirmuntt E.C."/>
            <person name="Katzourakis A."/>
            <person name="Burkitt-Gray L."/>
            <person name="Ray D.A."/>
            <person name="Sullivan K.A.M."/>
            <person name="Roscito J.G."/>
            <person name="Kirilenko B.M."/>
            <person name="Davalos L.M."/>
            <person name="Corthals A.P."/>
            <person name="Power M.L."/>
            <person name="Jones G."/>
            <person name="Ransome R.D."/>
            <person name="Dechmann D.K.N."/>
            <person name="Locatelli A.G."/>
            <person name="Puechmaille S.J."/>
            <person name="Fedrigo O."/>
            <person name="Jarvis E.D."/>
            <person name="Hiller M."/>
            <person name="Vernes S.C."/>
            <person name="Myers E.W."/>
            <person name="Teeling E.C."/>
        </authorList>
    </citation>
    <scope>NUCLEOTIDE SEQUENCE [LARGE SCALE GENOMIC DNA]</scope>
    <source>
        <strain evidence="1">Bat1K_MPI-CBG_1</strain>
    </source>
</reference>
<protein>
    <submittedName>
        <fullName evidence="1">Uncharacterized protein</fullName>
    </submittedName>
</protein>
<dbReference type="GO" id="GO:0031461">
    <property type="term" value="C:cullin-RING ubiquitin ligase complex"/>
    <property type="evidence" value="ECO:0007669"/>
    <property type="project" value="TreeGrafter"/>
</dbReference>
<name>A0A834DYQ2_9CHIR</name>
<dbReference type="AlphaFoldDB" id="A0A834DYQ2"/>
<dbReference type="PANTHER" id="PTHR13374:SF3">
    <property type="entry name" value="DET1 HOMOLOG"/>
    <property type="match status" value="1"/>
</dbReference>
<dbReference type="GO" id="GO:0031625">
    <property type="term" value="F:ubiquitin protein ligase binding"/>
    <property type="evidence" value="ECO:0007669"/>
    <property type="project" value="TreeGrafter"/>
</dbReference>
<sequence>MVTTGVIAVFENTPAELLELFENFCDPFCGAALHSEVQFPCSASSNSFARRTQHWFEDSIVNAKYGGCTEAVCRPLGQGPTSVQPYRSSLYLEVSLFSYDDKWCQSWSSPGLVEIAISVLYPGPWSAQPQAYAGSLGLPINHVVRCLTASTFHSCEPFAISVQRTNAEYVVNSCRRHRCM</sequence>
<proteinExistence type="predicted"/>